<sequence length="118" mass="14068">MRFNVSDKNRDVDDEYRHIDNESRNIDDEYCDIAYQCPDVDDEYRYIDKPYCDIDDEYRNIAYQCLDVDKYVVLAIPAAHCVRARFLSDFRKSRCSRSEMYLNKLGNAIYPVKLESPL</sequence>
<dbReference type="RefSeq" id="WP_229486021.1">
    <property type="nucleotide sequence ID" value="NZ_JAIVFQ010000024.1"/>
</dbReference>
<accession>A0ABS8IBT2</accession>
<comment type="caution">
    <text evidence="1">The sequence shown here is derived from an EMBL/GenBank/DDBJ whole genome shotgun (WGS) entry which is preliminary data.</text>
</comment>
<proteinExistence type="predicted"/>
<dbReference type="Proteomes" id="UP001199525">
    <property type="component" value="Unassembled WGS sequence"/>
</dbReference>
<reference evidence="1 2" key="1">
    <citation type="journal article" date="2021" name="Microorganisms">
        <title>Genome Evolution of Filamentous Cyanobacterium Nostoc Species: From Facultative Symbiosis to Free Living.</title>
        <authorList>
            <person name="Huo D."/>
            <person name="Li H."/>
            <person name="Cai F."/>
            <person name="Guo X."/>
            <person name="Qiao Z."/>
            <person name="Wang W."/>
            <person name="Yu G."/>
            <person name="Li R."/>
        </authorList>
    </citation>
    <scope>NUCLEOTIDE SEQUENCE [LARGE SCALE GENOMIC DNA]</scope>
    <source>
        <strain evidence="1 2">CHAB 5714</strain>
    </source>
</reference>
<name>A0ABS8IBT2_9NOSO</name>
<organism evidence="1 2">
    <name type="scientific">Nostoc favosum CHAB5714</name>
    <dbReference type="NCBI Taxonomy" id="2780399"/>
    <lineage>
        <taxon>Bacteria</taxon>
        <taxon>Bacillati</taxon>
        <taxon>Cyanobacteriota</taxon>
        <taxon>Cyanophyceae</taxon>
        <taxon>Nostocales</taxon>
        <taxon>Nostocaceae</taxon>
        <taxon>Nostoc</taxon>
        <taxon>Nostoc favosum</taxon>
    </lineage>
</organism>
<gene>
    <name evidence="1" type="ORF">LC586_17575</name>
</gene>
<evidence type="ECO:0000313" key="1">
    <source>
        <dbReference type="EMBL" id="MCC5600967.1"/>
    </source>
</evidence>
<keyword evidence="2" id="KW-1185">Reference proteome</keyword>
<dbReference type="EMBL" id="JAIVFQ010000024">
    <property type="protein sequence ID" value="MCC5600967.1"/>
    <property type="molecule type" value="Genomic_DNA"/>
</dbReference>
<protein>
    <submittedName>
        <fullName evidence="1">Uncharacterized protein</fullName>
    </submittedName>
</protein>
<evidence type="ECO:0000313" key="2">
    <source>
        <dbReference type="Proteomes" id="UP001199525"/>
    </source>
</evidence>